<comment type="similarity">
    <text evidence="1">Belongs to the protein-tyrosine phosphatase family. Non-receptor class dual specificity subfamily.</text>
</comment>
<gene>
    <name evidence="3" type="ORF">AMAG_04621</name>
</gene>
<dbReference type="PANTHER" id="PTHR45848">
    <property type="entry name" value="DUAL SPECIFICITY PROTEIN PHOSPHATASE 12 FAMILY MEMBER"/>
    <property type="match status" value="1"/>
</dbReference>
<dbReference type="OrthoDB" id="2017893at2759"/>
<dbReference type="eggNOG" id="KOG1716">
    <property type="taxonomic scope" value="Eukaryota"/>
</dbReference>
<feature type="region of interest" description="Disordered" evidence="2">
    <location>
        <begin position="37"/>
        <end position="58"/>
    </location>
</feature>
<evidence type="ECO:0000313" key="4">
    <source>
        <dbReference type="Proteomes" id="UP000054350"/>
    </source>
</evidence>
<dbReference type="AlphaFoldDB" id="A0A0L0S5F4"/>
<keyword evidence="4" id="KW-1185">Reference proteome</keyword>
<reference evidence="4" key="2">
    <citation type="submission" date="2009-11" db="EMBL/GenBank/DDBJ databases">
        <title>The Genome Sequence of Allomyces macrogynus strain ATCC 38327.</title>
        <authorList>
            <consortium name="The Broad Institute Genome Sequencing Platform"/>
            <person name="Russ C."/>
            <person name="Cuomo C."/>
            <person name="Shea T."/>
            <person name="Young S.K."/>
            <person name="Zeng Q."/>
            <person name="Koehrsen M."/>
            <person name="Haas B."/>
            <person name="Borodovsky M."/>
            <person name="Guigo R."/>
            <person name="Alvarado L."/>
            <person name="Berlin A."/>
            <person name="Borenstein D."/>
            <person name="Chen Z."/>
            <person name="Engels R."/>
            <person name="Freedman E."/>
            <person name="Gellesch M."/>
            <person name="Goldberg J."/>
            <person name="Griggs A."/>
            <person name="Gujja S."/>
            <person name="Heiman D."/>
            <person name="Hepburn T."/>
            <person name="Howarth C."/>
            <person name="Jen D."/>
            <person name="Larson L."/>
            <person name="Lewis B."/>
            <person name="Mehta T."/>
            <person name="Park D."/>
            <person name="Pearson M."/>
            <person name="Roberts A."/>
            <person name="Saif S."/>
            <person name="Shenoy N."/>
            <person name="Sisk P."/>
            <person name="Stolte C."/>
            <person name="Sykes S."/>
            <person name="Walk T."/>
            <person name="White J."/>
            <person name="Yandava C."/>
            <person name="Burger G."/>
            <person name="Gray M.W."/>
            <person name="Holland P.W.H."/>
            <person name="King N."/>
            <person name="Lang F.B.F."/>
            <person name="Roger A.J."/>
            <person name="Ruiz-Trillo I."/>
            <person name="Lander E."/>
            <person name="Nusbaum C."/>
        </authorList>
    </citation>
    <scope>NUCLEOTIDE SEQUENCE [LARGE SCALE GENOMIC DNA]</scope>
    <source>
        <strain evidence="4">ATCC 38327</strain>
    </source>
</reference>
<evidence type="ECO:0000256" key="2">
    <source>
        <dbReference type="SAM" id="MobiDB-lite"/>
    </source>
</evidence>
<accession>A0A0L0S5F4</accession>
<feature type="compositionally biased region" description="Low complexity" evidence="2">
    <location>
        <begin position="46"/>
        <end position="58"/>
    </location>
</feature>
<dbReference type="STRING" id="578462.A0A0L0S5F4"/>
<dbReference type="Proteomes" id="UP000054350">
    <property type="component" value="Unassembled WGS sequence"/>
</dbReference>
<evidence type="ECO:0000313" key="3">
    <source>
        <dbReference type="EMBL" id="KNE57768.1"/>
    </source>
</evidence>
<dbReference type="EMBL" id="GG745332">
    <property type="protein sequence ID" value="KNE57768.1"/>
    <property type="molecule type" value="Genomic_DNA"/>
</dbReference>
<proteinExistence type="inferred from homology"/>
<protein>
    <submittedName>
        <fullName evidence="3">Uncharacterized protein</fullName>
    </submittedName>
</protein>
<evidence type="ECO:0000256" key="1">
    <source>
        <dbReference type="ARBA" id="ARBA00008601"/>
    </source>
</evidence>
<reference evidence="3 4" key="1">
    <citation type="submission" date="2009-11" db="EMBL/GenBank/DDBJ databases">
        <title>Annotation of Allomyces macrogynus ATCC 38327.</title>
        <authorList>
            <consortium name="The Broad Institute Genome Sequencing Platform"/>
            <person name="Russ C."/>
            <person name="Cuomo C."/>
            <person name="Burger G."/>
            <person name="Gray M.W."/>
            <person name="Holland P.W.H."/>
            <person name="King N."/>
            <person name="Lang F.B.F."/>
            <person name="Roger A.J."/>
            <person name="Ruiz-Trillo I."/>
            <person name="Young S.K."/>
            <person name="Zeng Q."/>
            <person name="Gargeya S."/>
            <person name="Fitzgerald M."/>
            <person name="Haas B."/>
            <person name="Abouelleil A."/>
            <person name="Alvarado L."/>
            <person name="Arachchi H.M."/>
            <person name="Berlin A."/>
            <person name="Chapman S.B."/>
            <person name="Gearin G."/>
            <person name="Goldberg J."/>
            <person name="Griggs A."/>
            <person name="Gujja S."/>
            <person name="Hansen M."/>
            <person name="Heiman D."/>
            <person name="Howarth C."/>
            <person name="Larimer J."/>
            <person name="Lui A."/>
            <person name="MacDonald P.J.P."/>
            <person name="McCowen C."/>
            <person name="Montmayeur A."/>
            <person name="Murphy C."/>
            <person name="Neiman D."/>
            <person name="Pearson M."/>
            <person name="Priest M."/>
            <person name="Roberts A."/>
            <person name="Saif S."/>
            <person name="Shea T."/>
            <person name="Sisk P."/>
            <person name="Stolte C."/>
            <person name="Sykes S."/>
            <person name="Wortman J."/>
            <person name="Nusbaum C."/>
            <person name="Birren B."/>
        </authorList>
    </citation>
    <scope>NUCLEOTIDE SEQUENCE [LARGE SCALE GENOMIC DNA]</scope>
    <source>
        <strain evidence="3 4">ATCC 38327</strain>
    </source>
</reference>
<feature type="region of interest" description="Disordered" evidence="2">
    <location>
        <begin position="1"/>
        <end position="25"/>
    </location>
</feature>
<organism evidence="3 4">
    <name type="scientific">Allomyces macrogynus (strain ATCC 38327)</name>
    <name type="common">Allomyces javanicus var. macrogynus</name>
    <dbReference type="NCBI Taxonomy" id="578462"/>
    <lineage>
        <taxon>Eukaryota</taxon>
        <taxon>Fungi</taxon>
        <taxon>Fungi incertae sedis</taxon>
        <taxon>Blastocladiomycota</taxon>
        <taxon>Blastocladiomycetes</taxon>
        <taxon>Blastocladiales</taxon>
        <taxon>Blastocladiaceae</taxon>
        <taxon>Allomyces</taxon>
    </lineage>
</organism>
<dbReference type="VEuPathDB" id="FungiDB:AMAG_04621"/>
<sequence>MQAPTNASSPSAPASSAAPAIPRPAMAHPRVTVATRGGILPSSRNPTPIAPTTPSASSYRCPKCRTTLFTASDVVAHDPADARAAHDPADARAAHVRFRHKGVANTSVCTVLNVVPNLPWLAEEVARGEVEGKMVCGGTLRNGAKCGAKVGEYHWQGSTCTCGQWVAPAFLVPRSKVDAVVAAPTAAVAGAAAAVGGESRRP</sequence>
<name>A0A0L0S5F4_ALLM3</name>